<organism evidence="1 2">
    <name type="scientific">Bhargavaea ginsengi</name>
    <dbReference type="NCBI Taxonomy" id="426757"/>
    <lineage>
        <taxon>Bacteria</taxon>
        <taxon>Bacillati</taxon>
        <taxon>Bacillota</taxon>
        <taxon>Bacilli</taxon>
        <taxon>Bacillales</taxon>
        <taxon>Caryophanaceae</taxon>
        <taxon>Bhargavaea</taxon>
    </lineage>
</organism>
<evidence type="ECO:0000313" key="1">
    <source>
        <dbReference type="EMBL" id="SEJ73854.1"/>
    </source>
</evidence>
<reference evidence="2" key="1">
    <citation type="submission" date="2016-10" db="EMBL/GenBank/DDBJ databases">
        <authorList>
            <person name="Varghese N."/>
            <person name="Submissions S."/>
        </authorList>
    </citation>
    <scope>NUCLEOTIDE SEQUENCE [LARGE SCALE GENOMIC DNA]</scope>
    <source>
        <strain evidence="2">CGMCC 1.6763</strain>
    </source>
</reference>
<proteinExistence type="predicted"/>
<gene>
    <name evidence="1" type="ORF">SAMN04488127_2629</name>
</gene>
<keyword evidence="2" id="KW-1185">Reference proteome</keyword>
<dbReference type="AlphaFoldDB" id="A0A1H7BAD0"/>
<sequence>MLKVRDYCPPKFTKVEVDLYIPLTIEFGTWNVSEEPIIYWRTGDFKKSLIEIGVGKDLGDIRSITLTVCENVYKEDYEHSYLSDPERVVGLPIIHSNHENDEIYRDERGTLEVFLGGSTLYIKLSENEVVSYIQNEPIEFGIDHEDRVCGILIKEINESEKSILIEALDLQ</sequence>
<name>A0A1H7BAD0_9BACL</name>
<dbReference type="RefSeq" id="WP_092055126.1">
    <property type="nucleotide sequence ID" value="NZ_FNZF01000006.1"/>
</dbReference>
<evidence type="ECO:0000313" key="2">
    <source>
        <dbReference type="Proteomes" id="UP000199200"/>
    </source>
</evidence>
<protein>
    <submittedName>
        <fullName evidence="1">Uncharacterized protein</fullName>
    </submittedName>
</protein>
<accession>A0A1H7BAD0</accession>
<dbReference type="STRING" id="426757.SAMN04488127_2629"/>
<dbReference type="EMBL" id="FNZF01000006">
    <property type="protein sequence ID" value="SEJ73854.1"/>
    <property type="molecule type" value="Genomic_DNA"/>
</dbReference>
<dbReference type="OrthoDB" id="1952294at2"/>
<dbReference type="Proteomes" id="UP000199200">
    <property type="component" value="Unassembled WGS sequence"/>
</dbReference>